<dbReference type="GO" id="GO:0016705">
    <property type="term" value="F:oxidoreductase activity, acting on paired donors, with incorporation or reduction of molecular oxygen"/>
    <property type="evidence" value="ECO:0007669"/>
    <property type="project" value="InterPro"/>
</dbReference>
<dbReference type="SUPFAM" id="SSF51679">
    <property type="entry name" value="Bacterial luciferase-like"/>
    <property type="match status" value="1"/>
</dbReference>
<dbReference type="PANTHER" id="PTHR30137">
    <property type="entry name" value="LUCIFERASE-LIKE MONOOXYGENASE"/>
    <property type="match status" value="1"/>
</dbReference>
<organism evidence="4 5">
    <name type="scientific">Natronorubrum sediminis</name>
    <dbReference type="NCBI Taxonomy" id="640943"/>
    <lineage>
        <taxon>Archaea</taxon>
        <taxon>Methanobacteriati</taxon>
        <taxon>Methanobacteriota</taxon>
        <taxon>Stenosarchaea group</taxon>
        <taxon>Halobacteria</taxon>
        <taxon>Halobacteriales</taxon>
        <taxon>Natrialbaceae</taxon>
        <taxon>Natronorubrum</taxon>
    </lineage>
</organism>
<keyword evidence="1" id="KW-0560">Oxidoreductase</keyword>
<dbReference type="InterPro" id="IPR050766">
    <property type="entry name" value="Bact_Lucif_Oxidored"/>
</dbReference>
<dbReference type="NCBIfam" id="TIGR03619">
    <property type="entry name" value="F420_Rv2161c"/>
    <property type="match status" value="1"/>
</dbReference>
<evidence type="ECO:0000313" key="4">
    <source>
        <dbReference type="EMBL" id="SEH17808.1"/>
    </source>
</evidence>
<evidence type="ECO:0000313" key="5">
    <source>
        <dbReference type="Proteomes" id="UP000199112"/>
    </source>
</evidence>
<dbReference type="Proteomes" id="UP000199112">
    <property type="component" value="Unassembled WGS sequence"/>
</dbReference>
<keyword evidence="2" id="KW-0503">Monooxygenase</keyword>
<proteinExistence type="predicted"/>
<evidence type="ECO:0000259" key="3">
    <source>
        <dbReference type="Pfam" id="PF00296"/>
    </source>
</evidence>
<dbReference type="GO" id="GO:0004497">
    <property type="term" value="F:monooxygenase activity"/>
    <property type="evidence" value="ECO:0007669"/>
    <property type="project" value="UniProtKB-KW"/>
</dbReference>
<dbReference type="InterPro" id="IPR011251">
    <property type="entry name" value="Luciferase-like_dom"/>
</dbReference>
<sequence length="328" mass="37427">MKLGFRCSEGSDNFQNALREVTYAEERGLDSAWVAEHHGWDIIWPSSHLALAGLATRTESIELGTSVTLLPQVNPVRLAGEVNLLDQISDGRFRLGVGVGWRESEMENIGYDFGERGARMTDHLKAMNALWDDDVASYDGEYISFEEFELTPKPVQDPHPPVWVGGGVEQSLERAAFLGETWFPVWLDTIEELEPMYSKFDDFVREAGDEPSERDRPILRVAWIDDDPDVARERLQEFFDRLVQNYRDRNATIPAAMQEAVNGDFEEFADGRLIYGDPEECVDRIEEFEDRLGIDHMVLKLYNPGVDHEQMMKFIDLLGDGVVPHLEE</sequence>
<dbReference type="Gene3D" id="3.20.20.30">
    <property type="entry name" value="Luciferase-like domain"/>
    <property type="match status" value="1"/>
</dbReference>
<name>A0A1H6G5S7_9EURY</name>
<dbReference type="GO" id="GO:0005829">
    <property type="term" value="C:cytosol"/>
    <property type="evidence" value="ECO:0007669"/>
    <property type="project" value="TreeGrafter"/>
</dbReference>
<dbReference type="InterPro" id="IPR019921">
    <property type="entry name" value="Lucif-like_OxRdtase_Rv2161c"/>
</dbReference>
<dbReference type="AlphaFoldDB" id="A0A1H6G5S7"/>
<dbReference type="PANTHER" id="PTHR30137:SF8">
    <property type="entry name" value="BLR5498 PROTEIN"/>
    <property type="match status" value="1"/>
</dbReference>
<dbReference type="InterPro" id="IPR036661">
    <property type="entry name" value="Luciferase-like_sf"/>
</dbReference>
<feature type="domain" description="Luciferase-like" evidence="3">
    <location>
        <begin position="10"/>
        <end position="291"/>
    </location>
</feature>
<protein>
    <submittedName>
        <fullName evidence="4">Probable F420-dependent oxidoreductase, Rv2161c family</fullName>
    </submittedName>
</protein>
<evidence type="ECO:0000256" key="2">
    <source>
        <dbReference type="ARBA" id="ARBA00023033"/>
    </source>
</evidence>
<keyword evidence="5" id="KW-1185">Reference proteome</keyword>
<reference evidence="5" key="1">
    <citation type="submission" date="2016-10" db="EMBL/GenBank/DDBJ databases">
        <authorList>
            <person name="Varghese N."/>
            <person name="Submissions S."/>
        </authorList>
    </citation>
    <scope>NUCLEOTIDE SEQUENCE [LARGE SCALE GENOMIC DNA]</scope>
    <source>
        <strain evidence="5">CGMCC 1.8981</strain>
    </source>
</reference>
<dbReference type="Pfam" id="PF00296">
    <property type="entry name" value="Bac_luciferase"/>
    <property type="match status" value="1"/>
</dbReference>
<dbReference type="EMBL" id="FNWL01000005">
    <property type="protein sequence ID" value="SEH17808.1"/>
    <property type="molecule type" value="Genomic_DNA"/>
</dbReference>
<accession>A0A1H6G5S7</accession>
<evidence type="ECO:0000256" key="1">
    <source>
        <dbReference type="ARBA" id="ARBA00023002"/>
    </source>
</evidence>
<gene>
    <name evidence="4" type="ORF">SAMN04487967_3388</name>
</gene>